<dbReference type="InParanoid" id="J8ZQA7"/>
<reference evidence="2" key="2">
    <citation type="submission" date="2015-07" db="EMBL/GenBank/DDBJ databases">
        <title>Contrasting host-pathogen interactions and genome evolution in two generalist and specialist microsporidian pathogens of mosquitoes.</title>
        <authorList>
            <consortium name="The Broad Institute Genomics Platform"/>
            <consortium name="The Broad Institute Genome Sequencing Center for Infectious Disease"/>
            <person name="Cuomo C.A."/>
            <person name="Sanscrainte N.D."/>
            <person name="Goldberg J.M."/>
            <person name="Heiman D."/>
            <person name="Young S."/>
            <person name="Zeng Q."/>
            <person name="Becnel J.J."/>
            <person name="Birren B.W."/>
        </authorList>
    </citation>
    <scope>NUCLEOTIDE SEQUENCE [LARGE SCALE GENOMIC DNA]</scope>
    <source>
        <strain evidence="2">USNM 41457</strain>
    </source>
</reference>
<dbReference type="VEuPathDB" id="MicrosporidiaDB:EDEG_03652"/>
<proteinExistence type="predicted"/>
<evidence type="ECO:0000313" key="1">
    <source>
        <dbReference type="EMBL" id="EJW01878.1"/>
    </source>
</evidence>
<dbReference type="EMBL" id="AFBI03000106">
    <property type="protein sequence ID" value="EJW01878.1"/>
    <property type="molecule type" value="Genomic_DNA"/>
</dbReference>
<dbReference type="HOGENOM" id="CLU_2061451_0_0_1"/>
<comment type="caution">
    <text evidence="1">The sequence shown here is derived from an EMBL/GenBank/DDBJ whole genome shotgun (WGS) entry which is preliminary data.</text>
</comment>
<keyword evidence="2" id="KW-1185">Reference proteome</keyword>
<gene>
    <name evidence="1" type="ORF">EDEG_03652</name>
</gene>
<protein>
    <submittedName>
        <fullName evidence="1">Uncharacterized protein</fullName>
    </submittedName>
</protein>
<evidence type="ECO:0000313" key="2">
    <source>
        <dbReference type="Proteomes" id="UP000003163"/>
    </source>
</evidence>
<sequence length="119" mass="14434">MNYIYSYKDIIEKNFTYTCIVKYSCVHKNKQSILKLKSNTSSIFHKNIFNKNCFRKIQSFETFFIAVAYQCIKFTFDLNGYFSNFILELFRYFSLYLKLKKIKYIGNIYLVNYFITKIS</sequence>
<dbReference type="Proteomes" id="UP000003163">
    <property type="component" value="Unassembled WGS sequence"/>
</dbReference>
<accession>J8ZQA7</accession>
<dbReference type="AlphaFoldDB" id="J8ZQA7"/>
<organism evidence="1 2">
    <name type="scientific">Edhazardia aedis (strain USNM 41457)</name>
    <name type="common">Microsporidian parasite</name>
    <dbReference type="NCBI Taxonomy" id="1003232"/>
    <lineage>
        <taxon>Eukaryota</taxon>
        <taxon>Fungi</taxon>
        <taxon>Fungi incertae sedis</taxon>
        <taxon>Microsporidia</taxon>
        <taxon>Edhazardia</taxon>
    </lineage>
</organism>
<reference evidence="1 2" key="1">
    <citation type="submission" date="2011-08" db="EMBL/GenBank/DDBJ databases">
        <authorList>
            <person name="Liu Z.J."/>
            <person name="Shi F.L."/>
            <person name="Lu J.Q."/>
            <person name="Li M."/>
            <person name="Wang Z.L."/>
        </authorList>
    </citation>
    <scope>NUCLEOTIDE SEQUENCE [LARGE SCALE GENOMIC DNA]</scope>
    <source>
        <strain evidence="1 2">USNM 41457</strain>
    </source>
</reference>
<name>J8ZQA7_EDHAE</name>